<proteinExistence type="predicted"/>
<sequence length="314" mass="34394">MVNKVVRKSNNGSLLFEPEIPVLPIPAYSTMSSETSSSLSSLARSKLHQCNLHRWVLLKNSIINALPVASTSSTTDYADAGLPQAEVEDEEISTEDTDSFMFPDAGKLVDSSGRDNASEAQWLDSLLETLGDDEEDDFGADSGSVSQIDDDYDQMLSPLPSPMSSSDDLINDSYLSSSFSYPYLAPYPPFHPPLINPYHFDSTSVSSPYVDPLPYYELDDDVADLPVPDAIEDTSDDESDSPLTPSGQSSSSLTLIDPAAIPLPADRPRIVSRAALHIFIDSDDSSFYPYELGPDPLPFSDDFRSPYNMYQQEC</sequence>
<accession>A0ACC1UD27</accession>
<evidence type="ECO:0000313" key="2">
    <source>
        <dbReference type="Proteomes" id="UP001163835"/>
    </source>
</evidence>
<protein>
    <submittedName>
        <fullName evidence="1">Uncharacterized protein</fullName>
    </submittedName>
</protein>
<name>A0ACC1UD27_9AGAR</name>
<dbReference type="EMBL" id="MU794959">
    <property type="protein sequence ID" value="KAJ3814865.1"/>
    <property type="molecule type" value="Genomic_DNA"/>
</dbReference>
<reference evidence="1" key="1">
    <citation type="submission" date="2022-09" db="EMBL/GenBank/DDBJ databases">
        <title>A Global Phylogenomic Analysis of the Shiitake Genus Lentinula.</title>
        <authorList>
            <consortium name="DOE Joint Genome Institute"/>
            <person name="Sierra-Patev S."/>
            <person name="Min B."/>
            <person name="Naranjo-Ortiz M."/>
            <person name="Looney B."/>
            <person name="Konkel Z."/>
            <person name="Slot J.C."/>
            <person name="Sakamoto Y."/>
            <person name="Steenwyk J.L."/>
            <person name="Rokas A."/>
            <person name="Carro J."/>
            <person name="Camarero S."/>
            <person name="Ferreira P."/>
            <person name="Molpeceres G."/>
            <person name="Ruiz-Duenas F.J."/>
            <person name="Serrano A."/>
            <person name="Henrissat B."/>
            <person name="Drula E."/>
            <person name="Hughes K.W."/>
            <person name="Mata J.L."/>
            <person name="Ishikawa N.K."/>
            <person name="Vargas-Isla R."/>
            <person name="Ushijima S."/>
            <person name="Smith C.A."/>
            <person name="Ahrendt S."/>
            <person name="Andreopoulos W."/>
            <person name="He G."/>
            <person name="Labutti K."/>
            <person name="Lipzen A."/>
            <person name="Ng V."/>
            <person name="Riley R."/>
            <person name="Sandor L."/>
            <person name="Barry K."/>
            <person name="Martinez A.T."/>
            <person name="Xiao Y."/>
            <person name="Gibbons J.G."/>
            <person name="Terashima K."/>
            <person name="Grigoriev I.V."/>
            <person name="Hibbett D.S."/>
        </authorList>
    </citation>
    <scope>NUCLEOTIDE SEQUENCE</scope>
    <source>
        <strain evidence="1">TMI1499</strain>
    </source>
</reference>
<organism evidence="1 2">
    <name type="scientific">Lentinula aff. lateritia</name>
    <dbReference type="NCBI Taxonomy" id="2804960"/>
    <lineage>
        <taxon>Eukaryota</taxon>
        <taxon>Fungi</taxon>
        <taxon>Dikarya</taxon>
        <taxon>Basidiomycota</taxon>
        <taxon>Agaricomycotina</taxon>
        <taxon>Agaricomycetes</taxon>
        <taxon>Agaricomycetidae</taxon>
        <taxon>Agaricales</taxon>
        <taxon>Marasmiineae</taxon>
        <taxon>Omphalotaceae</taxon>
        <taxon>Lentinula</taxon>
    </lineage>
</organism>
<dbReference type="Proteomes" id="UP001163835">
    <property type="component" value="Unassembled WGS sequence"/>
</dbReference>
<comment type="caution">
    <text evidence="1">The sequence shown here is derived from an EMBL/GenBank/DDBJ whole genome shotgun (WGS) entry which is preliminary data.</text>
</comment>
<evidence type="ECO:0000313" key="1">
    <source>
        <dbReference type="EMBL" id="KAJ3814865.1"/>
    </source>
</evidence>
<keyword evidence="2" id="KW-1185">Reference proteome</keyword>
<gene>
    <name evidence="1" type="ORF">F5876DRAFT_31982</name>
</gene>